<protein>
    <submittedName>
        <fullName evidence="7">Precorrin-6Y C5,15-methyltransferase (Decarboxylating)</fullName>
        <ecNumber evidence="7">2.1.1.132</ecNumber>
    </submittedName>
</protein>
<evidence type="ECO:0000259" key="6">
    <source>
        <dbReference type="Pfam" id="PF00590"/>
    </source>
</evidence>
<keyword evidence="4 7" id="KW-0808">Transferase</keyword>
<dbReference type="InterPro" id="IPR029063">
    <property type="entry name" value="SAM-dependent_MTases_sf"/>
</dbReference>
<dbReference type="InterPro" id="IPR014777">
    <property type="entry name" value="4pyrrole_Mease_sub1"/>
</dbReference>
<dbReference type="GO" id="GO:0032259">
    <property type="term" value="P:methylation"/>
    <property type="evidence" value="ECO:0007669"/>
    <property type="project" value="UniProtKB-KW"/>
</dbReference>
<dbReference type="InterPro" id="IPR000878">
    <property type="entry name" value="4pyrrol_Mease"/>
</dbReference>
<dbReference type="InterPro" id="IPR014008">
    <property type="entry name" value="Cbl_synth_MTase_CbiT"/>
</dbReference>
<comment type="pathway">
    <text evidence="1">Cofactor biosynthesis; adenosylcobalamin biosynthesis.</text>
</comment>
<dbReference type="Gene3D" id="3.40.50.150">
    <property type="entry name" value="Vaccinia Virus protein VP39"/>
    <property type="match status" value="1"/>
</dbReference>
<dbReference type="UniPathway" id="UPA00148"/>
<dbReference type="NCBIfam" id="TIGR02467">
    <property type="entry name" value="CbiE"/>
    <property type="match status" value="1"/>
</dbReference>
<dbReference type="Gene3D" id="3.40.1010.10">
    <property type="entry name" value="Cobalt-precorrin-4 Transmethylase, Domain 1"/>
    <property type="match status" value="1"/>
</dbReference>
<dbReference type="GO" id="GO:0008276">
    <property type="term" value="F:protein methyltransferase activity"/>
    <property type="evidence" value="ECO:0007669"/>
    <property type="project" value="InterPro"/>
</dbReference>
<feature type="domain" description="Tetrapyrrole methylase" evidence="6">
    <location>
        <begin position="4"/>
        <end position="189"/>
    </location>
</feature>
<dbReference type="Proteomes" id="UP000543642">
    <property type="component" value="Unassembled WGS sequence"/>
</dbReference>
<dbReference type="EMBL" id="JACHFW010000016">
    <property type="protein sequence ID" value="MBB5265944.1"/>
    <property type="molecule type" value="Genomic_DNA"/>
</dbReference>
<dbReference type="InterPro" id="IPR035996">
    <property type="entry name" value="4pyrrol_Methylase_sf"/>
</dbReference>
<dbReference type="PANTHER" id="PTHR43182">
    <property type="entry name" value="COBALT-PRECORRIN-6B C(15)-METHYLTRANSFERASE (DECARBOXYLATING)"/>
    <property type="match status" value="1"/>
</dbReference>
<evidence type="ECO:0000256" key="4">
    <source>
        <dbReference type="ARBA" id="ARBA00022679"/>
    </source>
</evidence>
<name>A0A7W8M6F9_9FIRM</name>
<dbReference type="CDD" id="cd02440">
    <property type="entry name" value="AdoMet_MTases"/>
    <property type="match status" value="1"/>
</dbReference>
<dbReference type="GO" id="GO:0046025">
    <property type="term" value="F:precorrin-6Y C5,15-methyltransferase (decarboxylating) activity"/>
    <property type="evidence" value="ECO:0007669"/>
    <property type="project" value="UniProtKB-EC"/>
</dbReference>
<reference evidence="7 8" key="1">
    <citation type="submission" date="2020-08" db="EMBL/GenBank/DDBJ databases">
        <title>Genomic Encyclopedia of Type Strains, Phase IV (KMG-IV): sequencing the most valuable type-strain genomes for metagenomic binning, comparative biology and taxonomic classification.</title>
        <authorList>
            <person name="Goeker M."/>
        </authorList>
    </citation>
    <scope>NUCLEOTIDE SEQUENCE [LARGE SCALE GENOMIC DNA]</scope>
    <source>
        <strain evidence="7 8">DSM 106146</strain>
    </source>
</reference>
<dbReference type="CDD" id="cd11644">
    <property type="entry name" value="Precorrin-6Y-MT"/>
    <property type="match status" value="1"/>
</dbReference>
<evidence type="ECO:0000256" key="3">
    <source>
        <dbReference type="ARBA" id="ARBA00022603"/>
    </source>
</evidence>
<keyword evidence="8" id="KW-1185">Reference proteome</keyword>
<accession>A0A7W8M6F9</accession>
<dbReference type="RefSeq" id="WP_183776144.1">
    <property type="nucleotide sequence ID" value="NZ_CAWVEG010000161.1"/>
</dbReference>
<dbReference type="InterPro" id="IPR050714">
    <property type="entry name" value="Cobalamin_biosynth_MTase"/>
</dbReference>
<dbReference type="InterPro" id="IPR012818">
    <property type="entry name" value="CbiE"/>
</dbReference>
<gene>
    <name evidence="7" type="ORF">HNP82_003095</name>
</gene>
<evidence type="ECO:0000256" key="2">
    <source>
        <dbReference type="ARBA" id="ARBA00022573"/>
    </source>
</evidence>
<proteinExistence type="predicted"/>
<evidence type="ECO:0000313" key="7">
    <source>
        <dbReference type="EMBL" id="MBB5265944.1"/>
    </source>
</evidence>
<dbReference type="SUPFAM" id="SSF53790">
    <property type="entry name" value="Tetrapyrrole methylase"/>
    <property type="match status" value="1"/>
</dbReference>
<dbReference type="EC" id="2.1.1.132" evidence="7"/>
<keyword evidence="3 7" id="KW-0489">Methyltransferase</keyword>
<dbReference type="GO" id="GO:0009236">
    <property type="term" value="P:cobalamin biosynthetic process"/>
    <property type="evidence" value="ECO:0007669"/>
    <property type="project" value="UniProtKB-UniPathway"/>
</dbReference>
<dbReference type="AlphaFoldDB" id="A0A7W8M6F9"/>
<dbReference type="NCBIfam" id="TIGR02469">
    <property type="entry name" value="CbiT"/>
    <property type="match status" value="1"/>
</dbReference>
<evidence type="ECO:0000256" key="5">
    <source>
        <dbReference type="ARBA" id="ARBA00022691"/>
    </source>
</evidence>
<dbReference type="SUPFAM" id="SSF53335">
    <property type="entry name" value="S-adenosyl-L-methionine-dependent methyltransferases"/>
    <property type="match status" value="1"/>
</dbReference>
<comment type="caution">
    <text evidence="7">The sequence shown here is derived from an EMBL/GenBank/DDBJ whole genome shotgun (WGS) entry which is preliminary data.</text>
</comment>
<keyword evidence="5" id="KW-0949">S-adenosyl-L-methionine</keyword>
<evidence type="ECO:0000256" key="1">
    <source>
        <dbReference type="ARBA" id="ARBA00004953"/>
    </source>
</evidence>
<organism evidence="7 8">
    <name type="scientific">Catenibacillus scindens</name>
    <dbReference type="NCBI Taxonomy" id="673271"/>
    <lineage>
        <taxon>Bacteria</taxon>
        <taxon>Bacillati</taxon>
        <taxon>Bacillota</taxon>
        <taxon>Clostridia</taxon>
        <taxon>Lachnospirales</taxon>
        <taxon>Lachnospiraceae</taxon>
        <taxon>Catenibacillus</taxon>
    </lineage>
</organism>
<evidence type="ECO:0000313" key="8">
    <source>
        <dbReference type="Proteomes" id="UP000543642"/>
    </source>
</evidence>
<keyword evidence="2" id="KW-0169">Cobalamin biosynthesis</keyword>
<dbReference type="Pfam" id="PF00590">
    <property type="entry name" value="TP_methylase"/>
    <property type="match status" value="1"/>
</dbReference>
<sequence>MNQLWIIGGGPGNEKYVLPQAAQAIEEADFIFADRRYLHLVHHSRREPFGTISGVVEAIERRLETGTVGVVVSGNPLFYSLTKILLSHFSKEQIQIIPGLGSLDYFAAKCKKNTEKGAFFSAHGRALSMDEILDVLDGGRDVYMLCDGEHGPDWLAGRLCDRGRGDLAMAAGTDLSYDSETIVHGTALEISRQTFGPLSVAAVFPEKGEDKRAGEGAKATALLKDSSFIRGKVPMTKEELRWIVAGKLELRPGSIVWDIGAGTGSVGAECARLLKAVGGGQVYCVERSFQGCDLILENKNKFGLNNVEICHGEALDCMSSLPAPTHVFIGGSGRTLKEILEHIRAIGPDIRVLVSCVTLETLTMTLDSFETLNFQSVDVVQVLVSRSKALGSYHVMESGYPVTLCSGITPKLGIFDG</sequence>
<dbReference type="PANTHER" id="PTHR43182:SF1">
    <property type="entry name" value="COBALT-PRECORRIN-7 C(5)-METHYLTRANSFERASE"/>
    <property type="match status" value="1"/>
</dbReference>